<feature type="domain" description="Flavin reductase like" evidence="2">
    <location>
        <begin position="22"/>
        <end position="163"/>
    </location>
</feature>
<dbReference type="InterPro" id="IPR002563">
    <property type="entry name" value="Flavin_Rdtase-like_dom"/>
</dbReference>
<reference evidence="3 4" key="1">
    <citation type="submission" date="2018-01" db="EMBL/GenBank/DDBJ databases">
        <title>Genome Sequencing and Assembly of Anaerobacter polyendosporus strain CT4.</title>
        <authorList>
            <person name="Tachaapaikoon C."/>
            <person name="Sutheeworapong S."/>
            <person name="Jenjaroenpun P."/>
            <person name="Wongsurawat T."/>
            <person name="Nookeaw I."/>
            <person name="Cheawchanlertfa P."/>
            <person name="Kosugi A."/>
            <person name="Cheevadhanarak S."/>
            <person name="Ratanakhanokchai K."/>
        </authorList>
    </citation>
    <scope>NUCLEOTIDE SEQUENCE [LARGE SCALE GENOMIC DNA]</scope>
    <source>
        <strain evidence="3 4">CT4</strain>
    </source>
</reference>
<evidence type="ECO:0000259" key="2">
    <source>
        <dbReference type="Pfam" id="PF01613"/>
    </source>
</evidence>
<proteinExistence type="inferred from homology"/>
<name>A0A410DXK2_9CLOT</name>
<evidence type="ECO:0000313" key="4">
    <source>
        <dbReference type="Proteomes" id="UP000286268"/>
    </source>
</evidence>
<dbReference type="Proteomes" id="UP000286268">
    <property type="component" value="Chromosome"/>
</dbReference>
<dbReference type="InterPro" id="IPR012349">
    <property type="entry name" value="Split_barrel_FMN-bd"/>
</dbReference>
<dbReference type="GO" id="GO:0010181">
    <property type="term" value="F:FMN binding"/>
    <property type="evidence" value="ECO:0007669"/>
    <property type="project" value="InterPro"/>
</dbReference>
<comment type="similarity">
    <text evidence="1">Belongs to the flavoredoxin family.</text>
</comment>
<protein>
    <submittedName>
        <fullName evidence="3">Flavin reductase</fullName>
    </submittedName>
</protein>
<dbReference type="RefSeq" id="WP_128214538.1">
    <property type="nucleotide sequence ID" value="NZ_CP025746.1"/>
</dbReference>
<keyword evidence="4" id="KW-1185">Reference proteome</keyword>
<dbReference type="InterPro" id="IPR052174">
    <property type="entry name" value="Flavoredoxin"/>
</dbReference>
<dbReference type="Gene3D" id="2.30.110.10">
    <property type="entry name" value="Electron Transport, Fmn-binding Protein, Chain A"/>
    <property type="match status" value="1"/>
</dbReference>
<accession>A0A410DXK2</accession>
<dbReference type="PANTHER" id="PTHR43567:SF5">
    <property type="entry name" value="HYPOTHETICAL CYTOSOLIC PROTEIN"/>
    <property type="match status" value="1"/>
</dbReference>
<gene>
    <name evidence="3" type="ORF">C1I91_20500</name>
</gene>
<evidence type="ECO:0000256" key="1">
    <source>
        <dbReference type="ARBA" id="ARBA00038054"/>
    </source>
</evidence>
<dbReference type="GO" id="GO:0016646">
    <property type="term" value="F:oxidoreductase activity, acting on the CH-NH group of donors, NAD or NADP as acceptor"/>
    <property type="evidence" value="ECO:0007669"/>
    <property type="project" value="UniProtKB-ARBA"/>
</dbReference>
<dbReference type="Pfam" id="PF01613">
    <property type="entry name" value="Flavin_Reduct"/>
    <property type="match status" value="1"/>
</dbReference>
<dbReference type="OrthoDB" id="9791490at2"/>
<sequence length="166" mass="18694">MAVDFITNLEKGMEKLHKSGAFLTVKAGDITNTMTISWGSIGFIWGKPSFTALVRESRYTHELLEKADSFTVSIPYTEEMKKALAICGSKSGRDIDKEKETGIKFVPSREVESAIVDNCNLYYECKIVYKQDMDPKMVDKAVAEQAYANGNYHTLYYGEIVASYEK</sequence>
<dbReference type="EMBL" id="CP025746">
    <property type="protein sequence ID" value="QAA33817.1"/>
    <property type="molecule type" value="Genomic_DNA"/>
</dbReference>
<organism evidence="3 4">
    <name type="scientific">Clostridium manihotivorum</name>
    <dbReference type="NCBI Taxonomy" id="2320868"/>
    <lineage>
        <taxon>Bacteria</taxon>
        <taxon>Bacillati</taxon>
        <taxon>Bacillota</taxon>
        <taxon>Clostridia</taxon>
        <taxon>Eubacteriales</taxon>
        <taxon>Clostridiaceae</taxon>
        <taxon>Clostridium</taxon>
    </lineage>
</organism>
<dbReference type="PANTHER" id="PTHR43567">
    <property type="entry name" value="FLAVOREDOXIN-RELATED-RELATED"/>
    <property type="match status" value="1"/>
</dbReference>
<evidence type="ECO:0000313" key="3">
    <source>
        <dbReference type="EMBL" id="QAA33817.1"/>
    </source>
</evidence>
<dbReference type="AlphaFoldDB" id="A0A410DXK2"/>
<dbReference type="SUPFAM" id="SSF50475">
    <property type="entry name" value="FMN-binding split barrel"/>
    <property type="match status" value="1"/>
</dbReference>
<dbReference type="KEGG" id="cmah:C1I91_20500"/>